<dbReference type="SMART" id="SM00317">
    <property type="entry name" value="SET"/>
    <property type="match status" value="1"/>
</dbReference>
<dbReference type="Gene3D" id="2.170.270.10">
    <property type="entry name" value="SET domain"/>
    <property type="match status" value="2"/>
</dbReference>
<name>A0A3D8R7J7_9HELO</name>
<dbReference type="PANTHER" id="PTHR12197:SF294">
    <property type="entry name" value="POTENTIAL PROTEIN LYSINE METHYLTRANSFERASE SET6"/>
    <property type="match status" value="1"/>
</dbReference>
<keyword evidence="3" id="KW-1185">Reference proteome</keyword>
<accession>A0A3D8R7J7</accession>
<evidence type="ECO:0000313" key="2">
    <source>
        <dbReference type="EMBL" id="RDW69898.1"/>
    </source>
</evidence>
<dbReference type="EMBL" id="PDLN01000012">
    <property type="protein sequence ID" value="RDW69898.1"/>
    <property type="molecule type" value="Genomic_DNA"/>
</dbReference>
<evidence type="ECO:0000259" key="1">
    <source>
        <dbReference type="PROSITE" id="PS50280"/>
    </source>
</evidence>
<dbReference type="AlphaFoldDB" id="A0A3D8R7J7"/>
<dbReference type="SUPFAM" id="SSF82199">
    <property type="entry name" value="SET domain"/>
    <property type="match status" value="1"/>
</dbReference>
<dbReference type="CDD" id="cd20071">
    <property type="entry name" value="SET_SMYD"/>
    <property type="match status" value="1"/>
</dbReference>
<dbReference type="GO" id="GO:0005634">
    <property type="term" value="C:nucleus"/>
    <property type="evidence" value="ECO:0007669"/>
    <property type="project" value="TreeGrafter"/>
</dbReference>
<feature type="domain" description="SET" evidence="1">
    <location>
        <begin position="17"/>
        <end position="323"/>
    </location>
</feature>
<proteinExistence type="predicted"/>
<dbReference type="Pfam" id="PF00856">
    <property type="entry name" value="SET"/>
    <property type="match status" value="1"/>
</dbReference>
<dbReference type="InterPro" id="IPR001214">
    <property type="entry name" value="SET_dom"/>
</dbReference>
<comment type="caution">
    <text evidence="2">The sequence shown here is derived from an EMBL/GenBank/DDBJ whole genome shotgun (WGS) entry which is preliminary data.</text>
</comment>
<dbReference type="OrthoDB" id="438641at2759"/>
<protein>
    <recommendedName>
        <fullName evidence="1">SET domain-containing protein</fullName>
    </recommendedName>
</protein>
<dbReference type="PROSITE" id="PS50280">
    <property type="entry name" value="SET"/>
    <property type="match status" value="1"/>
</dbReference>
<reference evidence="2 3" key="1">
    <citation type="journal article" date="2018" name="IMA Fungus">
        <title>IMA Genome-F 9: Draft genome sequence of Annulohypoxylon stygium, Aspergillus mulundensis, Berkeleyomyces basicola (syn. Thielaviopsis basicola), Ceratocystis smalleyi, two Cercospora beticola strains, Coleophoma cylindrospora, Fusarium fracticaudum, Phialophora cf. hyalina, and Morchella septimelata.</title>
        <authorList>
            <person name="Wingfield B.D."/>
            <person name="Bills G.F."/>
            <person name="Dong Y."/>
            <person name="Huang W."/>
            <person name="Nel W.J."/>
            <person name="Swalarsk-Parry B.S."/>
            <person name="Vaghefi N."/>
            <person name="Wilken P.M."/>
            <person name="An Z."/>
            <person name="de Beer Z.W."/>
            <person name="De Vos L."/>
            <person name="Chen L."/>
            <person name="Duong T.A."/>
            <person name="Gao Y."/>
            <person name="Hammerbacher A."/>
            <person name="Kikkert J.R."/>
            <person name="Li Y."/>
            <person name="Li H."/>
            <person name="Li K."/>
            <person name="Li Q."/>
            <person name="Liu X."/>
            <person name="Ma X."/>
            <person name="Naidoo K."/>
            <person name="Pethybridge S.J."/>
            <person name="Sun J."/>
            <person name="Steenkamp E.T."/>
            <person name="van der Nest M.A."/>
            <person name="van Wyk S."/>
            <person name="Wingfield M.J."/>
            <person name="Xiong C."/>
            <person name="Yue Q."/>
            <person name="Zhang X."/>
        </authorList>
    </citation>
    <scope>NUCLEOTIDE SEQUENCE [LARGE SCALE GENOMIC DNA]</scope>
    <source>
        <strain evidence="2 3">BP5796</strain>
    </source>
</reference>
<organism evidence="2 3">
    <name type="scientific">Coleophoma crateriformis</name>
    <dbReference type="NCBI Taxonomy" id="565419"/>
    <lineage>
        <taxon>Eukaryota</taxon>
        <taxon>Fungi</taxon>
        <taxon>Dikarya</taxon>
        <taxon>Ascomycota</taxon>
        <taxon>Pezizomycotina</taxon>
        <taxon>Leotiomycetes</taxon>
        <taxon>Helotiales</taxon>
        <taxon>Dermateaceae</taxon>
        <taxon>Coleophoma</taxon>
    </lineage>
</organism>
<gene>
    <name evidence="2" type="ORF">BP5796_08295</name>
</gene>
<dbReference type="Proteomes" id="UP000256328">
    <property type="component" value="Unassembled WGS sequence"/>
</dbReference>
<dbReference type="InterPro" id="IPR046341">
    <property type="entry name" value="SET_dom_sf"/>
</dbReference>
<sequence>MSTAFFDATNNAQLRSYLFEVRETKSAGRGVFALQDIPKGTALIEASEPVAWVIYDEYAKEVCAQCYAYDRGRTWKMRDNAKGIVFCSHDCQVAWLTKSPEDECIAREEIQKLLKKKHKSTDQTIDKNAHRPSVEEIEQYWELAERTAQDIRAGRLSLGATKKQRKAMHNAQDAVIEEPYLMWYIFEGLVRARSDVEGWRSLKQLAVNAQPYKGLSDLARSTQVYLSLLAVVPKTFLPHVTQVLIRSLEGHSSVNVFGLRSLDERGEIGDAGSECFGYGLWPVASYWNHSCAPNVQKKRTGRMWRFWANNDIAEGQELCISYLGGDERSMEVVDRKAQLKDVWGFDCACSKCLDNK</sequence>
<dbReference type="InterPro" id="IPR050869">
    <property type="entry name" value="H3K4_H4K5_MeTrfase"/>
</dbReference>
<evidence type="ECO:0000313" key="3">
    <source>
        <dbReference type="Proteomes" id="UP000256328"/>
    </source>
</evidence>
<dbReference type="PANTHER" id="PTHR12197">
    <property type="entry name" value="HISTONE-LYSINE N-METHYLTRANSFERASE SMYD"/>
    <property type="match status" value="1"/>
</dbReference>